<evidence type="ECO:0000313" key="2">
    <source>
        <dbReference type="Proteomes" id="UP000540423"/>
    </source>
</evidence>
<dbReference type="RefSeq" id="WP_185036580.1">
    <property type="nucleotide sequence ID" value="NZ_BNBN01000054.1"/>
</dbReference>
<gene>
    <name evidence="1" type="ORF">HNQ79_006631</name>
</gene>
<dbReference type="Proteomes" id="UP000540423">
    <property type="component" value="Unassembled WGS sequence"/>
</dbReference>
<dbReference type="EMBL" id="JACHEM010000038">
    <property type="protein sequence ID" value="MBB6440118.1"/>
    <property type="molecule type" value="Genomic_DNA"/>
</dbReference>
<keyword evidence="2" id="KW-1185">Reference proteome</keyword>
<comment type="caution">
    <text evidence="1">The sequence shown here is derived from an EMBL/GenBank/DDBJ whole genome shotgun (WGS) entry which is preliminary data.</text>
</comment>
<name>A0A7X0HME0_9ACTN</name>
<dbReference type="AlphaFoldDB" id="A0A7X0HME0"/>
<protein>
    <submittedName>
        <fullName evidence="1">Uncharacterized protein</fullName>
    </submittedName>
</protein>
<proteinExistence type="predicted"/>
<sequence>MDERTRTHLAAVFHTFRDNLPGDDHPGALWVAGMLAGLNTAARIADGATAETAMEHIAHDMNAAVGQAYLNGDLPGRSEGS</sequence>
<reference evidence="1 2" key="1">
    <citation type="submission" date="2020-08" db="EMBL/GenBank/DDBJ databases">
        <title>Genomic Encyclopedia of Type Strains, Phase IV (KMG-IV): sequencing the most valuable type-strain genomes for metagenomic binning, comparative biology and taxonomic classification.</title>
        <authorList>
            <person name="Goeker M."/>
        </authorList>
    </citation>
    <scope>NUCLEOTIDE SEQUENCE [LARGE SCALE GENOMIC DNA]</scope>
    <source>
        <strain evidence="1 2">DSM 40141</strain>
    </source>
</reference>
<accession>A0A7X0HME0</accession>
<organism evidence="1 2">
    <name type="scientific">Streptomyces candidus</name>
    <dbReference type="NCBI Taxonomy" id="67283"/>
    <lineage>
        <taxon>Bacteria</taxon>
        <taxon>Bacillati</taxon>
        <taxon>Actinomycetota</taxon>
        <taxon>Actinomycetes</taxon>
        <taxon>Kitasatosporales</taxon>
        <taxon>Streptomycetaceae</taxon>
        <taxon>Streptomyces</taxon>
    </lineage>
</organism>
<evidence type="ECO:0000313" key="1">
    <source>
        <dbReference type="EMBL" id="MBB6440118.1"/>
    </source>
</evidence>